<dbReference type="GO" id="GO:0005975">
    <property type="term" value="P:carbohydrate metabolic process"/>
    <property type="evidence" value="ECO:0007669"/>
    <property type="project" value="InterPro"/>
</dbReference>
<sequence length="410" mass="47824">MFKRKMSVPFSIEEMRIPEFLERISADLDRCVDFWLKHSHDEEFGGFFACLGKDGKIYDDLKYGWLQGRQVWTYAKLYNEVERFHRPELLRAAVKGADFMIKHIKEQTTGRCYFVTTRDGKPIKQQRTIFTECFYVMGMLEVAKATKQEKYKQEALSVMTKIIHWVRVDDSEIGITKLAGVKPTNSLAVPMILLGLIHELTSGDESLNTAYEELEKWCVQQVLFHVQREGSVILENVSPEGTEMPGSQGRLMNPGHAIECGWFLLQYAIKKEDRKLQETAIEKFIINPFNTGWDMEHEGLFYFLDVDGLSPTQLEWNMKLWWPHNEAMIAFLMAYDQTQDQAYLEKFAQVYDYSMKHFSDVEKGEWYGYLNQEGQVNMDFKGGPFKGCFHVPRCLMMCEQMLTKIRATLT</sequence>
<dbReference type="GeneID" id="106178935"/>
<evidence type="ECO:0000256" key="10">
    <source>
        <dbReference type="ARBA" id="ARBA00046544"/>
    </source>
</evidence>
<evidence type="ECO:0000256" key="1">
    <source>
        <dbReference type="ARBA" id="ARBA00004878"/>
    </source>
</evidence>
<comment type="subunit">
    <text evidence="10">Homodimer. Forms a heterodimer with renin and inhibits its activity.</text>
</comment>
<proteinExistence type="inferred from homology"/>
<dbReference type="InterPro" id="IPR012341">
    <property type="entry name" value="6hp_glycosidase-like_sf"/>
</dbReference>
<dbReference type="InterPro" id="IPR008928">
    <property type="entry name" value="6-hairpin_glycosidase_sf"/>
</dbReference>
<evidence type="ECO:0000256" key="2">
    <source>
        <dbReference type="ARBA" id="ARBA00008558"/>
    </source>
</evidence>
<dbReference type="InParanoid" id="A0A1S3K584"/>
<evidence type="ECO:0000313" key="11">
    <source>
        <dbReference type="Proteomes" id="UP000085678"/>
    </source>
</evidence>
<name>A0A1S3K584_LINAN</name>
<comment type="pathway">
    <text evidence="1">Amino-sugar metabolism; N-acetylneuraminate degradation.</text>
</comment>
<dbReference type="AlphaFoldDB" id="A0A1S3K584"/>
<dbReference type="STRING" id="7574.A0A1S3K584"/>
<reference evidence="12" key="1">
    <citation type="submission" date="2025-08" db="UniProtKB">
        <authorList>
            <consortium name="RefSeq"/>
        </authorList>
    </citation>
    <scope>IDENTIFICATION</scope>
    <source>
        <tissue evidence="12">Gonads</tissue>
    </source>
</reference>
<dbReference type="InterPro" id="IPR034116">
    <property type="entry name" value="AGE_dom"/>
</dbReference>
<dbReference type="Pfam" id="PF07221">
    <property type="entry name" value="GlcNAc_2-epim"/>
    <property type="match status" value="1"/>
</dbReference>
<evidence type="ECO:0000256" key="3">
    <source>
        <dbReference type="ARBA" id="ARBA00013176"/>
    </source>
</evidence>
<dbReference type="UniPathway" id="UPA00629"/>
<dbReference type="RefSeq" id="XP_013417790.1">
    <property type="nucleotide sequence ID" value="XM_013562336.1"/>
</dbReference>
<dbReference type="PANTHER" id="PTHR15108">
    <property type="entry name" value="N-ACYLGLUCOSAMINE-2-EPIMERASE"/>
    <property type="match status" value="1"/>
</dbReference>
<organism evidence="11 12">
    <name type="scientific">Lingula anatina</name>
    <name type="common">Brachiopod</name>
    <name type="synonym">Lingula unguis</name>
    <dbReference type="NCBI Taxonomy" id="7574"/>
    <lineage>
        <taxon>Eukaryota</taxon>
        <taxon>Metazoa</taxon>
        <taxon>Spiralia</taxon>
        <taxon>Lophotrochozoa</taxon>
        <taxon>Brachiopoda</taxon>
        <taxon>Linguliformea</taxon>
        <taxon>Lingulata</taxon>
        <taxon>Lingulida</taxon>
        <taxon>Linguloidea</taxon>
        <taxon>Lingulidae</taxon>
        <taxon>Lingula</taxon>
    </lineage>
</organism>
<dbReference type="OrthoDB" id="414129at2759"/>
<dbReference type="GO" id="GO:0019262">
    <property type="term" value="P:N-acetylneuraminate catabolic process"/>
    <property type="evidence" value="ECO:0007669"/>
    <property type="project" value="UniProtKB-UniPathway"/>
</dbReference>
<gene>
    <name evidence="12" type="primary">LOC106178935</name>
</gene>
<dbReference type="KEGG" id="lak:106178935"/>
<dbReference type="FunFam" id="1.50.10.10:FF:000021">
    <property type="entry name" value="N-acylglucosamine 2-epimerase"/>
    <property type="match status" value="1"/>
</dbReference>
<dbReference type="GO" id="GO:0050121">
    <property type="term" value="F:N-acylglucosamine 2-epimerase activity"/>
    <property type="evidence" value="ECO:0007669"/>
    <property type="project" value="UniProtKB-EC"/>
</dbReference>
<dbReference type="SUPFAM" id="SSF48208">
    <property type="entry name" value="Six-hairpin glycosidases"/>
    <property type="match status" value="1"/>
</dbReference>
<protein>
    <recommendedName>
        <fullName evidence="4">N-acylglucosamine 2-epimerase</fullName>
        <ecNumber evidence="3">5.1.3.8</ecNumber>
    </recommendedName>
    <alternativeName>
        <fullName evidence="8">GlcNAc 2-epimerase</fullName>
    </alternativeName>
    <alternativeName>
        <fullName evidence="6">N-acetyl-D-glucosamine 2-epimerase</fullName>
    </alternativeName>
    <alternativeName>
        <fullName evidence="7">Renin-binding protein</fullName>
    </alternativeName>
</protein>
<evidence type="ECO:0000256" key="7">
    <source>
        <dbReference type="ARBA" id="ARBA00031909"/>
    </source>
</evidence>
<evidence type="ECO:0000256" key="6">
    <source>
        <dbReference type="ARBA" id="ARBA00031608"/>
    </source>
</evidence>
<dbReference type="Proteomes" id="UP000085678">
    <property type="component" value="Unplaced"/>
</dbReference>
<comment type="similarity">
    <text evidence="2">Belongs to the N-acylglucosamine 2-epimerase family.</text>
</comment>
<keyword evidence="5" id="KW-0413">Isomerase</keyword>
<evidence type="ECO:0000256" key="5">
    <source>
        <dbReference type="ARBA" id="ARBA00023235"/>
    </source>
</evidence>
<dbReference type="EC" id="5.1.3.8" evidence="3"/>
<evidence type="ECO:0000256" key="4">
    <source>
        <dbReference type="ARBA" id="ARBA00014959"/>
    </source>
</evidence>
<dbReference type="Gene3D" id="1.50.10.10">
    <property type="match status" value="1"/>
</dbReference>
<evidence type="ECO:0000256" key="8">
    <source>
        <dbReference type="ARBA" id="ARBA00033215"/>
    </source>
</evidence>
<accession>A0A1S3K584</accession>
<evidence type="ECO:0000256" key="9">
    <source>
        <dbReference type="ARBA" id="ARBA00034243"/>
    </source>
</evidence>
<keyword evidence="11" id="KW-1185">Reference proteome</keyword>
<dbReference type="CDD" id="cd00249">
    <property type="entry name" value="AGE"/>
    <property type="match status" value="1"/>
</dbReference>
<evidence type="ECO:0000313" key="12">
    <source>
        <dbReference type="RefSeq" id="XP_013417790.1"/>
    </source>
</evidence>
<dbReference type="InterPro" id="IPR010819">
    <property type="entry name" value="AGE/CE"/>
</dbReference>
<comment type="catalytic activity">
    <reaction evidence="9">
        <text>an N-acyl-D-glucosamine = an N-acyl-D-mannosamine</text>
        <dbReference type="Rhea" id="RHEA:19033"/>
        <dbReference type="ChEBI" id="CHEBI:16062"/>
        <dbReference type="ChEBI" id="CHEBI:17274"/>
        <dbReference type="EC" id="5.1.3.8"/>
    </reaction>
    <physiologicalReaction direction="left-to-right" evidence="9">
        <dbReference type="Rhea" id="RHEA:19034"/>
    </physiologicalReaction>
    <physiologicalReaction direction="right-to-left" evidence="9">
        <dbReference type="Rhea" id="RHEA:19035"/>
    </physiologicalReaction>
</comment>